<accession>A0A494XC36</accession>
<dbReference type="RefSeq" id="WP_121278265.1">
    <property type="nucleotide sequence ID" value="NZ_RBZV01000004.1"/>
</dbReference>
<organism evidence="1 2">
    <name type="scientific">Trinickia fusca</name>
    <dbReference type="NCBI Taxonomy" id="2419777"/>
    <lineage>
        <taxon>Bacteria</taxon>
        <taxon>Pseudomonadati</taxon>
        <taxon>Pseudomonadota</taxon>
        <taxon>Betaproteobacteria</taxon>
        <taxon>Burkholderiales</taxon>
        <taxon>Burkholderiaceae</taxon>
        <taxon>Trinickia</taxon>
    </lineage>
</organism>
<name>A0A494XC36_9BURK</name>
<keyword evidence="2" id="KW-1185">Reference proteome</keyword>
<evidence type="ECO:0000313" key="2">
    <source>
        <dbReference type="Proteomes" id="UP000280434"/>
    </source>
</evidence>
<evidence type="ECO:0000313" key="1">
    <source>
        <dbReference type="EMBL" id="RKP48417.1"/>
    </source>
</evidence>
<protein>
    <submittedName>
        <fullName evidence="1">Uncharacterized protein</fullName>
    </submittedName>
</protein>
<dbReference type="Proteomes" id="UP000280434">
    <property type="component" value="Unassembled WGS sequence"/>
</dbReference>
<gene>
    <name evidence="1" type="ORF">D7S89_14010</name>
</gene>
<sequence length="219" mass="23141">MSTPHAPRLGTADPVPPAQRKAALLLLALQPADRAWLLEQLPGAERASLLSLLDELNALGIPADRSLVNAVLALPADAALAGAIAPVSSPTSPQLRALDRADPARLAAVLRDEPAGLIAQLVRARAWPWRDALLEALGPVKRRQIDDMLKTQRDMPAAHTAPALQAALLTTLVARLAARVDVDAEPAARAFASAGSSLFERVGAHARRALPTPLRFPRS</sequence>
<reference evidence="1 2" key="1">
    <citation type="submission" date="2018-10" db="EMBL/GenBank/DDBJ databases">
        <title>Paraburkholderia sp. 7MK8-2, isolated from soil.</title>
        <authorList>
            <person name="Gao Z.-H."/>
            <person name="Qiu L.-H."/>
        </authorList>
    </citation>
    <scope>NUCLEOTIDE SEQUENCE [LARGE SCALE GENOMIC DNA]</scope>
    <source>
        <strain evidence="1 2">7MK8-2</strain>
    </source>
</reference>
<dbReference type="EMBL" id="RBZV01000004">
    <property type="protein sequence ID" value="RKP48417.1"/>
    <property type="molecule type" value="Genomic_DNA"/>
</dbReference>
<dbReference type="AlphaFoldDB" id="A0A494XC36"/>
<proteinExistence type="predicted"/>
<comment type="caution">
    <text evidence="1">The sequence shown here is derived from an EMBL/GenBank/DDBJ whole genome shotgun (WGS) entry which is preliminary data.</text>
</comment>